<keyword evidence="9" id="KW-1185">Reference proteome</keyword>
<evidence type="ECO:0000256" key="4">
    <source>
        <dbReference type="ARBA" id="ARBA00022840"/>
    </source>
</evidence>
<dbReference type="RefSeq" id="WP_344772447.1">
    <property type="nucleotide sequence ID" value="NZ_BAABAH010000002.1"/>
</dbReference>
<feature type="domain" description="Protein kinase" evidence="7">
    <location>
        <begin position="14"/>
        <end position="271"/>
    </location>
</feature>
<feature type="transmembrane region" description="Helical" evidence="6">
    <location>
        <begin position="491"/>
        <end position="509"/>
    </location>
</feature>
<evidence type="ECO:0000313" key="9">
    <source>
        <dbReference type="Proteomes" id="UP001501821"/>
    </source>
</evidence>
<keyword evidence="3" id="KW-0418">Kinase</keyword>
<feature type="transmembrane region" description="Helical" evidence="6">
    <location>
        <begin position="530"/>
        <end position="556"/>
    </location>
</feature>
<keyword evidence="6" id="KW-1133">Transmembrane helix</keyword>
<dbReference type="Proteomes" id="UP001501821">
    <property type="component" value="Unassembled WGS sequence"/>
</dbReference>
<dbReference type="SMART" id="SM00220">
    <property type="entry name" value="S_TKc"/>
    <property type="match status" value="1"/>
</dbReference>
<protein>
    <recommendedName>
        <fullName evidence="7">Protein kinase domain-containing protein</fullName>
    </recommendedName>
</protein>
<dbReference type="PROSITE" id="PS00107">
    <property type="entry name" value="PROTEIN_KINASE_ATP"/>
    <property type="match status" value="1"/>
</dbReference>
<dbReference type="CDD" id="cd14014">
    <property type="entry name" value="STKc_PknB_like"/>
    <property type="match status" value="1"/>
</dbReference>
<accession>A0ABP7I5H6</accession>
<evidence type="ECO:0000256" key="6">
    <source>
        <dbReference type="SAM" id="Phobius"/>
    </source>
</evidence>
<name>A0ABP7I5H6_9ACTN</name>
<comment type="caution">
    <text evidence="8">The sequence shown here is derived from an EMBL/GenBank/DDBJ whole genome shotgun (WGS) entry which is preliminary data.</text>
</comment>
<keyword evidence="4 5" id="KW-0067">ATP-binding</keyword>
<organism evidence="8 9">
    <name type="scientific">Nocardioides panacisoli</name>
    <dbReference type="NCBI Taxonomy" id="627624"/>
    <lineage>
        <taxon>Bacteria</taxon>
        <taxon>Bacillati</taxon>
        <taxon>Actinomycetota</taxon>
        <taxon>Actinomycetes</taxon>
        <taxon>Propionibacteriales</taxon>
        <taxon>Nocardioidaceae</taxon>
        <taxon>Nocardioides</taxon>
    </lineage>
</organism>
<keyword evidence="6" id="KW-0812">Transmembrane</keyword>
<evidence type="ECO:0000313" key="8">
    <source>
        <dbReference type="EMBL" id="GAA3806883.1"/>
    </source>
</evidence>
<dbReference type="PANTHER" id="PTHR43289">
    <property type="entry name" value="MITOGEN-ACTIVATED PROTEIN KINASE KINASE KINASE 20-RELATED"/>
    <property type="match status" value="1"/>
</dbReference>
<evidence type="ECO:0000256" key="1">
    <source>
        <dbReference type="ARBA" id="ARBA00022679"/>
    </source>
</evidence>
<keyword evidence="6" id="KW-0472">Membrane</keyword>
<proteinExistence type="predicted"/>
<feature type="transmembrane region" description="Helical" evidence="6">
    <location>
        <begin position="464"/>
        <end position="485"/>
    </location>
</feature>
<dbReference type="InterPro" id="IPR017441">
    <property type="entry name" value="Protein_kinase_ATP_BS"/>
</dbReference>
<dbReference type="PANTHER" id="PTHR43289:SF34">
    <property type="entry name" value="SERINE_THREONINE-PROTEIN KINASE YBDM-RELATED"/>
    <property type="match status" value="1"/>
</dbReference>
<dbReference type="SUPFAM" id="SSF56112">
    <property type="entry name" value="Protein kinase-like (PK-like)"/>
    <property type="match status" value="1"/>
</dbReference>
<dbReference type="InterPro" id="IPR011009">
    <property type="entry name" value="Kinase-like_dom_sf"/>
</dbReference>
<dbReference type="PROSITE" id="PS50011">
    <property type="entry name" value="PROTEIN_KINASE_DOM"/>
    <property type="match status" value="1"/>
</dbReference>
<evidence type="ECO:0000256" key="2">
    <source>
        <dbReference type="ARBA" id="ARBA00022741"/>
    </source>
</evidence>
<evidence type="ECO:0000256" key="5">
    <source>
        <dbReference type="PROSITE-ProRule" id="PRU10141"/>
    </source>
</evidence>
<dbReference type="EMBL" id="BAABAH010000002">
    <property type="protein sequence ID" value="GAA3806883.1"/>
    <property type="molecule type" value="Genomic_DNA"/>
</dbReference>
<dbReference type="Gene3D" id="3.30.200.20">
    <property type="entry name" value="Phosphorylase Kinase, domain 1"/>
    <property type="match status" value="1"/>
</dbReference>
<keyword evidence="1" id="KW-0808">Transferase</keyword>
<keyword evidence="2 5" id="KW-0547">Nucleotide-binding</keyword>
<dbReference type="PROSITE" id="PS00108">
    <property type="entry name" value="PROTEIN_KINASE_ST"/>
    <property type="match status" value="1"/>
</dbReference>
<dbReference type="InterPro" id="IPR000719">
    <property type="entry name" value="Prot_kinase_dom"/>
</dbReference>
<sequence>MTTQPAAPSRVGDYTVLARLGEGGMGIVHLARAADGRRVALKVLRPHIVGDDEARARLGREVSSLERVRSPWVAEILDADPWADVPYVVMRYVPGLSLHDQVREEGPVDDRDLLWLAGCLAEGIGAVHAAGVLHRDVKPSNVLMEGRSPILIDFGLARLAEDPRLTHTGWLMGTPGYLAPEILYGEDATPASDVHAWAATVVYGATGRAPYGRGPAMAIMDRARRGEHDLGELSGPLRDVLDAALSPDPLARPSLHEILAWIRPLSTRPELPQGTPPVETPEDFTLPLALAAQAGPPPRVAAPDDLTDRLTDDVPRPTSVLPTEVGPPAPFAPFAGPPPHAAPTVGPAVAPFAPPPGMARLEQEWDQQWGDPFAPPPPKAPLAERLRRASAVGCAAVAVGAATAAAPYVTAFLLVLAVWLLRAGSLAASSVAGKRMVRGRKWHDGIGLAFSSPWHLLRATTGTAVLTLWSAGIAAAVGLVCYAAAASVATTLFAGGTAFGVALWTGIAADRFRGPLSRIVNPLSRTAVPWLVLCGALLAVAAFLGVAVAAGGVSWLPADSGPFGL</sequence>
<evidence type="ECO:0000259" key="7">
    <source>
        <dbReference type="PROSITE" id="PS50011"/>
    </source>
</evidence>
<gene>
    <name evidence="8" type="ORF">GCM10022242_07350</name>
</gene>
<dbReference type="InterPro" id="IPR008271">
    <property type="entry name" value="Ser/Thr_kinase_AS"/>
</dbReference>
<evidence type="ECO:0000256" key="3">
    <source>
        <dbReference type="ARBA" id="ARBA00022777"/>
    </source>
</evidence>
<reference evidence="9" key="1">
    <citation type="journal article" date="2019" name="Int. J. Syst. Evol. Microbiol.">
        <title>The Global Catalogue of Microorganisms (GCM) 10K type strain sequencing project: providing services to taxonomists for standard genome sequencing and annotation.</title>
        <authorList>
            <consortium name="The Broad Institute Genomics Platform"/>
            <consortium name="The Broad Institute Genome Sequencing Center for Infectious Disease"/>
            <person name="Wu L."/>
            <person name="Ma J."/>
        </authorList>
    </citation>
    <scope>NUCLEOTIDE SEQUENCE [LARGE SCALE GENOMIC DNA]</scope>
    <source>
        <strain evidence="9">JCM 16953</strain>
    </source>
</reference>
<dbReference type="Pfam" id="PF00069">
    <property type="entry name" value="Pkinase"/>
    <property type="match status" value="1"/>
</dbReference>
<feature type="binding site" evidence="5">
    <location>
        <position position="42"/>
    </location>
    <ligand>
        <name>ATP</name>
        <dbReference type="ChEBI" id="CHEBI:30616"/>
    </ligand>
</feature>
<dbReference type="Gene3D" id="1.10.510.10">
    <property type="entry name" value="Transferase(Phosphotransferase) domain 1"/>
    <property type="match status" value="1"/>
</dbReference>